<name>A0A9D4SXS2_RHISA</name>
<organism evidence="2 3">
    <name type="scientific">Rhipicephalus sanguineus</name>
    <name type="common">Brown dog tick</name>
    <name type="synonym">Ixodes sanguineus</name>
    <dbReference type="NCBI Taxonomy" id="34632"/>
    <lineage>
        <taxon>Eukaryota</taxon>
        <taxon>Metazoa</taxon>
        <taxon>Ecdysozoa</taxon>
        <taxon>Arthropoda</taxon>
        <taxon>Chelicerata</taxon>
        <taxon>Arachnida</taxon>
        <taxon>Acari</taxon>
        <taxon>Parasitiformes</taxon>
        <taxon>Ixodida</taxon>
        <taxon>Ixodoidea</taxon>
        <taxon>Ixodidae</taxon>
        <taxon>Rhipicephalinae</taxon>
        <taxon>Rhipicephalus</taxon>
        <taxon>Rhipicephalus</taxon>
    </lineage>
</organism>
<feature type="compositionally biased region" description="Basic and acidic residues" evidence="1">
    <location>
        <begin position="155"/>
        <end position="165"/>
    </location>
</feature>
<feature type="region of interest" description="Disordered" evidence="1">
    <location>
        <begin position="144"/>
        <end position="189"/>
    </location>
</feature>
<dbReference type="Proteomes" id="UP000821837">
    <property type="component" value="Unassembled WGS sequence"/>
</dbReference>
<keyword evidence="3" id="KW-1185">Reference proteome</keyword>
<feature type="compositionally biased region" description="Low complexity" evidence="1">
    <location>
        <begin position="22"/>
        <end position="33"/>
    </location>
</feature>
<reference evidence="2" key="1">
    <citation type="journal article" date="2020" name="Cell">
        <title>Large-Scale Comparative Analyses of Tick Genomes Elucidate Their Genetic Diversity and Vector Capacities.</title>
        <authorList>
            <consortium name="Tick Genome and Microbiome Consortium (TIGMIC)"/>
            <person name="Jia N."/>
            <person name="Wang J."/>
            <person name="Shi W."/>
            <person name="Du L."/>
            <person name="Sun Y."/>
            <person name="Zhan W."/>
            <person name="Jiang J.F."/>
            <person name="Wang Q."/>
            <person name="Zhang B."/>
            <person name="Ji P."/>
            <person name="Bell-Sakyi L."/>
            <person name="Cui X.M."/>
            <person name="Yuan T.T."/>
            <person name="Jiang B.G."/>
            <person name="Yang W.F."/>
            <person name="Lam T.T."/>
            <person name="Chang Q.C."/>
            <person name="Ding S.J."/>
            <person name="Wang X.J."/>
            <person name="Zhu J.G."/>
            <person name="Ruan X.D."/>
            <person name="Zhao L."/>
            <person name="Wei J.T."/>
            <person name="Ye R.Z."/>
            <person name="Que T.C."/>
            <person name="Du C.H."/>
            <person name="Zhou Y.H."/>
            <person name="Cheng J.X."/>
            <person name="Dai P.F."/>
            <person name="Guo W.B."/>
            <person name="Han X.H."/>
            <person name="Huang E.J."/>
            <person name="Li L.F."/>
            <person name="Wei W."/>
            <person name="Gao Y.C."/>
            <person name="Liu J.Z."/>
            <person name="Shao H.Z."/>
            <person name="Wang X."/>
            <person name="Wang C.C."/>
            <person name="Yang T.C."/>
            <person name="Huo Q.B."/>
            <person name="Li W."/>
            <person name="Chen H.Y."/>
            <person name="Chen S.E."/>
            <person name="Zhou L.G."/>
            <person name="Ni X.B."/>
            <person name="Tian J.H."/>
            <person name="Sheng Y."/>
            <person name="Liu T."/>
            <person name="Pan Y.S."/>
            <person name="Xia L.Y."/>
            <person name="Li J."/>
            <person name="Zhao F."/>
            <person name="Cao W.C."/>
        </authorList>
    </citation>
    <scope>NUCLEOTIDE SEQUENCE</scope>
    <source>
        <strain evidence="2">Rsan-2018</strain>
    </source>
</reference>
<dbReference type="PANTHER" id="PTHR37558">
    <property type="entry name" value="HTH CENPB-TYPE DOMAIN-CONTAINING PROTEIN"/>
    <property type="match status" value="1"/>
</dbReference>
<gene>
    <name evidence="2" type="ORF">HPB52_005796</name>
</gene>
<feature type="compositionally biased region" description="Polar residues" evidence="1">
    <location>
        <begin position="172"/>
        <end position="189"/>
    </location>
</feature>
<evidence type="ECO:0000313" key="2">
    <source>
        <dbReference type="EMBL" id="KAH7956060.1"/>
    </source>
</evidence>
<comment type="caution">
    <text evidence="2">The sequence shown here is derived from an EMBL/GenBank/DDBJ whole genome shotgun (WGS) entry which is preliminary data.</text>
</comment>
<sequence>MVVRSVFEHLPAPNRSLDTRASNHSASDASASATENVDGRGMLAQSVRTTATADRRFTLSDDIALAKEVLELNFLDPANWLKIADRLCKLMGRSYRARSVKERLNLILLRFLRDEKKMKSSGTEEEHSELRDLLQQVMDLARDCDYSPPRSTMRLLDKAEADGGKGPKRSPRTSTAATSRGRQPKTNTH</sequence>
<dbReference type="EMBL" id="JABSTV010001250">
    <property type="protein sequence ID" value="KAH7956060.1"/>
    <property type="molecule type" value="Genomic_DNA"/>
</dbReference>
<dbReference type="PANTHER" id="PTHR37558:SF1">
    <property type="entry name" value="HTH CENPB-TYPE DOMAIN-CONTAINING PROTEIN"/>
    <property type="match status" value="1"/>
</dbReference>
<proteinExistence type="predicted"/>
<accession>A0A9D4SXS2</accession>
<evidence type="ECO:0000313" key="3">
    <source>
        <dbReference type="Proteomes" id="UP000821837"/>
    </source>
</evidence>
<evidence type="ECO:0000256" key="1">
    <source>
        <dbReference type="SAM" id="MobiDB-lite"/>
    </source>
</evidence>
<feature type="region of interest" description="Disordered" evidence="1">
    <location>
        <begin position="14"/>
        <end position="37"/>
    </location>
</feature>
<dbReference type="AlphaFoldDB" id="A0A9D4SXS2"/>
<reference evidence="2" key="2">
    <citation type="submission" date="2021-09" db="EMBL/GenBank/DDBJ databases">
        <authorList>
            <person name="Jia N."/>
            <person name="Wang J."/>
            <person name="Shi W."/>
            <person name="Du L."/>
            <person name="Sun Y."/>
            <person name="Zhan W."/>
            <person name="Jiang J."/>
            <person name="Wang Q."/>
            <person name="Zhang B."/>
            <person name="Ji P."/>
            <person name="Sakyi L.B."/>
            <person name="Cui X."/>
            <person name="Yuan T."/>
            <person name="Jiang B."/>
            <person name="Yang W."/>
            <person name="Lam T.T.-Y."/>
            <person name="Chang Q."/>
            <person name="Ding S."/>
            <person name="Wang X."/>
            <person name="Zhu J."/>
            <person name="Ruan X."/>
            <person name="Zhao L."/>
            <person name="Wei J."/>
            <person name="Que T."/>
            <person name="Du C."/>
            <person name="Cheng J."/>
            <person name="Dai P."/>
            <person name="Han X."/>
            <person name="Huang E."/>
            <person name="Gao Y."/>
            <person name="Liu J."/>
            <person name="Shao H."/>
            <person name="Ye R."/>
            <person name="Li L."/>
            <person name="Wei W."/>
            <person name="Wang X."/>
            <person name="Wang C."/>
            <person name="Huo Q."/>
            <person name="Li W."/>
            <person name="Guo W."/>
            <person name="Chen H."/>
            <person name="Chen S."/>
            <person name="Zhou L."/>
            <person name="Zhou L."/>
            <person name="Ni X."/>
            <person name="Tian J."/>
            <person name="Zhou Y."/>
            <person name="Sheng Y."/>
            <person name="Liu T."/>
            <person name="Pan Y."/>
            <person name="Xia L."/>
            <person name="Li J."/>
            <person name="Zhao F."/>
            <person name="Cao W."/>
        </authorList>
    </citation>
    <scope>NUCLEOTIDE SEQUENCE</scope>
    <source>
        <strain evidence="2">Rsan-2018</strain>
        <tissue evidence="2">Larvae</tissue>
    </source>
</reference>
<protein>
    <submittedName>
        <fullName evidence="2">Uncharacterized protein</fullName>
    </submittedName>
</protein>